<dbReference type="PANTHER" id="PTHR11394:SF49">
    <property type="entry name" value="TASTE RECEPTOR TYPE 2 MEMBER 3"/>
    <property type="match status" value="1"/>
</dbReference>
<dbReference type="GeneID" id="103544576"/>
<keyword evidence="9 14" id="KW-0675">Receptor</keyword>
<evidence type="ECO:0000313" key="16">
    <source>
        <dbReference type="Proteomes" id="UP001652662"/>
    </source>
</evidence>
<sequence>MERNFKSARRLYIKRKKKDQVCLIADMLGLTEWVFLVLSATQFLLGMLGNGFIELVNGSSWFKNKRISLSDFIITNLALSRIVLLWVLLVDGVLMVFSSKVREERIVMQIIYVSWTFTNHLSIWLATCLSVLYCLKIASFSHPTFLWLKWRVSRVVIWMLLGALLLSCGSAVSLTHGFKIYSVFRGINGTRNVTEHFKKRNEYGLIHVLWTLWNLPPLIVSLASYFLLILSLGRHMWQMQQNGTSAGNLSTEAHKRAIKIILSFLFLFLLYFLAFIITTASDFLPGTKMVKMIGEIITMFYPAGHSFILILGNSKLKQMFVEMLWCKPGHLKSGSKGSFSP</sequence>
<evidence type="ECO:0000256" key="6">
    <source>
        <dbReference type="ARBA" id="ARBA00022989"/>
    </source>
</evidence>
<evidence type="ECO:0000256" key="5">
    <source>
        <dbReference type="ARBA" id="ARBA00022692"/>
    </source>
</evidence>
<evidence type="ECO:0000256" key="7">
    <source>
        <dbReference type="ARBA" id="ARBA00023040"/>
    </source>
</evidence>
<proteinExistence type="inferred from homology"/>
<evidence type="ECO:0000256" key="4">
    <source>
        <dbReference type="ARBA" id="ARBA00022606"/>
    </source>
</evidence>
<accession>A0ABM4PA73</accession>
<keyword evidence="8 14" id="KW-0472">Membrane</keyword>
<evidence type="ECO:0000256" key="9">
    <source>
        <dbReference type="ARBA" id="ARBA00023170"/>
    </source>
</evidence>
<evidence type="ECO:0000256" key="13">
    <source>
        <dbReference type="RuleBase" id="RU004423"/>
    </source>
</evidence>
<comment type="subcellular location">
    <subcellularLocation>
        <location evidence="1 14">Membrane</location>
        <topology evidence="1 14">Multi-pass membrane protein</topology>
    </subcellularLocation>
</comment>
<feature type="transmembrane region" description="Helical" evidence="15">
    <location>
        <begin position="21"/>
        <end position="38"/>
    </location>
</feature>
<evidence type="ECO:0000256" key="8">
    <source>
        <dbReference type="ARBA" id="ARBA00023136"/>
    </source>
</evidence>
<evidence type="ECO:0000256" key="2">
    <source>
        <dbReference type="ARBA" id="ARBA00007376"/>
    </source>
</evidence>
<comment type="function">
    <text evidence="12">Gustducin-coupled receptor implicated in the perception of bitter compounds in the oral cavity and the gastrointestinal tract. Signals through PLCB2 and the calcium-regulated cation channel TRPM5.</text>
</comment>
<name>A0ABM4PA73_EQUPR</name>
<protein>
    <recommendedName>
        <fullName evidence="14">Taste receptor type 2</fullName>
    </recommendedName>
</protein>
<evidence type="ECO:0000256" key="1">
    <source>
        <dbReference type="ARBA" id="ARBA00004141"/>
    </source>
</evidence>
<feature type="transmembrane region" description="Helical" evidence="15">
    <location>
        <begin position="218"/>
        <end position="237"/>
    </location>
</feature>
<keyword evidence="4 14" id="KW-0716">Sensory transduction</keyword>
<keyword evidence="16" id="KW-1185">Reference proteome</keyword>
<keyword evidence="10" id="KW-0325">Glycoprotein</keyword>
<feature type="transmembrane region" description="Helical" evidence="15">
    <location>
        <begin position="292"/>
        <end position="311"/>
    </location>
</feature>
<evidence type="ECO:0000256" key="11">
    <source>
        <dbReference type="ARBA" id="ARBA00023224"/>
    </source>
</evidence>
<keyword evidence="3 14" id="KW-0919">Taste</keyword>
<evidence type="ECO:0000313" key="17">
    <source>
        <dbReference type="RefSeq" id="XP_070474095.1"/>
    </source>
</evidence>
<keyword evidence="11 14" id="KW-0807">Transducer</keyword>
<reference evidence="17" key="1">
    <citation type="submission" date="2025-08" db="UniProtKB">
        <authorList>
            <consortium name="RefSeq"/>
        </authorList>
    </citation>
    <scope>IDENTIFICATION</scope>
    <source>
        <tissue evidence="17">Blood</tissue>
    </source>
</reference>
<evidence type="ECO:0000256" key="14">
    <source>
        <dbReference type="RuleBase" id="RU004424"/>
    </source>
</evidence>
<dbReference type="InterPro" id="IPR007960">
    <property type="entry name" value="TAS2R"/>
</dbReference>
<evidence type="ECO:0000256" key="3">
    <source>
        <dbReference type="ARBA" id="ARBA00022480"/>
    </source>
</evidence>
<feature type="transmembrane region" description="Helical" evidence="15">
    <location>
        <begin position="155"/>
        <end position="174"/>
    </location>
</feature>
<keyword evidence="6 15" id="KW-1133">Transmembrane helix</keyword>
<feature type="transmembrane region" description="Helical" evidence="15">
    <location>
        <begin position="258"/>
        <end position="280"/>
    </location>
</feature>
<dbReference type="SUPFAM" id="SSF81321">
    <property type="entry name" value="Family A G protein-coupled receptor-like"/>
    <property type="match status" value="1"/>
</dbReference>
<evidence type="ECO:0000256" key="15">
    <source>
        <dbReference type="SAM" id="Phobius"/>
    </source>
</evidence>
<dbReference type="Proteomes" id="UP001652662">
    <property type="component" value="Chromosome 4"/>
</dbReference>
<dbReference type="Gene3D" id="1.20.1070.10">
    <property type="entry name" value="Rhodopsin 7-helix transmembrane proteins"/>
    <property type="match status" value="1"/>
</dbReference>
<dbReference type="RefSeq" id="XP_070474095.1">
    <property type="nucleotide sequence ID" value="XM_070617994.1"/>
</dbReference>
<organism evidence="16 17">
    <name type="scientific">Equus przewalskii</name>
    <name type="common">Przewalski's horse</name>
    <name type="synonym">Equus caballus przewalskii</name>
    <dbReference type="NCBI Taxonomy" id="9798"/>
    <lineage>
        <taxon>Eukaryota</taxon>
        <taxon>Metazoa</taxon>
        <taxon>Chordata</taxon>
        <taxon>Craniata</taxon>
        <taxon>Vertebrata</taxon>
        <taxon>Euteleostomi</taxon>
        <taxon>Mammalia</taxon>
        <taxon>Eutheria</taxon>
        <taxon>Laurasiatheria</taxon>
        <taxon>Perissodactyla</taxon>
        <taxon>Equidae</taxon>
        <taxon>Equus</taxon>
    </lineage>
</organism>
<feature type="transmembrane region" description="Helical" evidence="15">
    <location>
        <begin position="74"/>
        <end position="98"/>
    </location>
</feature>
<keyword evidence="7 14" id="KW-0297">G-protein coupled receptor</keyword>
<dbReference type="PANTHER" id="PTHR11394">
    <property type="entry name" value="TASTE RECEPTOR TYPE 2"/>
    <property type="match status" value="1"/>
</dbReference>
<dbReference type="Pfam" id="PF05296">
    <property type="entry name" value="TAS2R"/>
    <property type="match status" value="1"/>
</dbReference>
<dbReference type="CDD" id="cd15020">
    <property type="entry name" value="7tm_TAS2R3"/>
    <property type="match status" value="1"/>
</dbReference>
<evidence type="ECO:0000256" key="12">
    <source>
        <dbReference type="ARBA" id="ARBA00025304"/>
    </source>
</evidence>
<keyword evidence="5 14" id="KW-0812">Transmembrane</keyword>
<evidence type="ECO:0000256" key="10">
    <source>
        <dbReference type="ARBA" id="ARBA00023180"/>
    </source>
</evidence>
<gene>
    <name evidence="17" type="primary">TAS2R3</name>
</gene>
<comment type="similarity">
    <text evidence="2 13">Belongs to the G-protein coupled receptor T2R family.</text>
</comment>